<proteinExistence type="predicted"/>
<dbReference type="EnsemblMetazoa" id="Aqu2.1.44410_001">
    <property type="protein sequence ID" value="Aqu2.1.44410_001"/>
    <property type="gene ID" value="Aqu2.1.44410"/>
</dbReference>
<dbReference type="InParanoid" id="A0A1X7VX16"/>
<evidence type="ECO:0000313" key="1">
    <source>
        <dbReference type="EnsemblMetazoa" id="Aqu2.1.44410_001"/>
    </source>
</evidence>
<organism evidence="1">
    <name type="scientific">Amphimedon queenslandica</name>
    <name type="common">Sponge</name>
    <dbReference type="NCBI Taxonomy" id="400682"/>
    <lineage>
        <taxon>Eukaryota</taxon>
        <taxon>Metazoa</taxon>
        <taxon>Porifera</taxon>
        <taxon>Demospongiae</taxon>
        <taxon>Heteroscleromorpha</taxon>
        <taxon>Haplosclerida</taxon>
        <taxon>Niphatidae</taxon>
        <taxon>Amphimedon</taxon>
    </lineage>
</organism>
<name>A0A1X7VX16_AMPQE</name>
<sequence length="117" mass="13094">MIVMEKNWNTLRKSSRRNSHTKGNLSITISFHKGNLSITISFHKSDPDWEDYVEIEKGTILHNKDKLKVVVVPQIISARQSAESPIHGDCGSVQMPGLGARHYLSFSTPSGSFKPVF</sequence>
<reference evidence="1" key="1">
    <citation type="submission" date="2017-05" db="UniProtKB">
        <authorList>
            <consortium name="EnsemblMetazoa"/>
        </authorList>
    </citation>
    <scope>IDENTIFICATION</scope>
</reference>
<accession>A0A1X7VX16</accession>
<protein>
    <submittedName>
        <fullName evidence="1">Uncharacterized protein</fullName>
    </submittedName>
</protein>
<dbReference type="AlphaFoldDB" id="A0A1X7VX16"/>